<evidence type="ECO:0000313" key="1">
    <source>
        <dbReference type="EMBL" id="KAK6629628.1"/>
    </source>
</evidence>
<evidence type="ECO:0000313" key="2">
    <source>
        <dbReference type="Proteomes" id="UP001372834"/>
    </source>
</evidence>
<organism evidence="1 2">
    <name type="scientific">Polyplax serrata</name>
    <name type="common">Common mouse louse</name>
    <dbReference type="NCBI Taxonomy" id="468196"/>
    <lineage>
        <taxon>Eukaryota</taxon>
        <taxon>Metazoa</taxon>
        <taxon>Ecdysozoa</taxon>
        <taxon>Arthropoda</taxon>
        <taxon>Hexapoda</taxon>
        <taxon>Insecta</taxon>
        <taxon>Pterygota</taxon>
        <taxon>Neoptera</taxon>
        <taxon>Paraneoptera</taxon>
        <taxon>Psocodea</taxon>
        <taxon>Troctomorpha</taxon>
        <taxon>Phthiraptera</taxon>
        <taxon>Anoplura</taxon>
        <taxon>Polyplacidae</taxon>
        <taxon>Polyplax</taxon>
    </lineage>
</organism>
<name>A0AAN8Q0N4_POLSC</name>
<sequence length="160" mass="17848">MDKNPSERLKFLRGGTLKVDFQLKSPANITPEPLRLTGLYYLSFSDPLKMRNNLRISKGSFSQLGTLLLDTKRNVKLRVNKVKCHIGKRLGFIFLSHLGSRDRNASKSCGILTKEPMEKCEKGNTALSDGKNNFSQFGATLFEVGHLSSKRGTDRTAEGN</sequence>
<proteinExistence type="predicted"/>
<dbReference type="AlphaFoldDB" id="A0AAN8Q0N4"/>
<gene>
    <name evidence="1" type="ORF">RUM43_003445</name>
</gene>
<dbReference type="EMBL" id="JAWJWE010000036">
    <property type="protein sequence ID" value="KAK6629628.1"/>
    <property type="molecule type" value="Genomic_DNA"/>
</dbReference>
<accession>A0AAN8Q0N4</accession>
<comment type="caution">
    <text evidence="1">The sequence shown here is derived from an EMBL/GenBank/DDBJ whole genome shotgun (WGS) entry which is preliminary data.</text>
</comment>
<reference evidence="1 2" key="1">
    <citation type="submission" date="2023-10" db="EMBL/GenBank/DDBJ databases">
        <title>Genomes of two closely related lineages of the louse Polyplax serrata with different host specificities.</title>
        <authorList>
            <person name="Martinu J."/>
            <person name="Tarabai H."/>
            <person name="Stefka J."/>
            <person name="Hypsa V."/>
        </authorList>
    </citation>
    <scope>NUCLEOTIDE SEQUENCE [LARGE SCALE GENOMIC DNA]</scope>
    <source>
        <strain evidence="1">HR10_N</strain>
    </source>
</reference>
<dbReference type="Proteomes" id="UP001372834">
    <property type="component" value="Unassembled WGS sequence"/>
</dbReference>
<protein>
    <submittedName>
        <fullName evidence="1">Uncharacterized protein</fullName>
    </submittedName>
</protein>